<dbReference type="Pfam" id="PF00385">
    <property type="entry name" value="Chromo"/>
    <property type="match status" value="1"/>
</dbReference>
<dbReference type="EMBL" id="CAUWAG010000007">
    <property type="protein sequence ID" value="CAJ2505641.1"/>
    <property type="molecule type" value="Genomic_DNA"/>
</dbReference>
<dbReference type="PROSITE" id="PS50013">
    <property type="entry name" value="CHROMO_2"/>
    <property type="match status" value="1"/>
</dbReference>
<dbReference type="PANTHER" id="PTHR11085:SF15">
    <property type="entry name" value="NAD-DEPENDENT HISTONE DEACETYLASE HST4"/>
    <property type="match status" value="1"/>
</dbReference>
<dbReference type="AlphaFoldDB" id="A0AAI8YI65"/>
<comment type="similarity">
    <text evidence="1">Belongs to the sirtuin family. Class I subfamily.</text>
</comment>
<dbReference type="SUPFAM" id="SSF52467">
    <property type="entry name" value="DHS-like NAD/FAD-binding domain"/>
    <property type="match status" value="1"/>
</dbReference>
<evidence type="ECO:0000256" key="3">
    <source>
        <dbReference type="ARBA" id="ARBA00022679"/>
    </source>
</evidence>
<dbReference type="CDD" id="cd00024">
    <property type="entry name" value="CD_CSD"/>
    <property type="match status" value="1"/>
</dbReference>
<feature type="binding site" evidence="5">
    <location>
        <position position="169"/>
    </location>
    <ligand>
        <name>Zn(2+)</name>
        <dbReference type="ChEBI" id="CHEBI:29105"/>
    </ligand>
</feature>
<dbReference type="InterPro" id="IPR000953">
    <property type="entry name" value="Chromo/chromo_shadow_dom"/>
</dbReference>
<dbReference type="Pfam" id="PF02146">
    <property type="entry name" value="SIR2"/>
    <property type="match status" value="1"/>
</dbReference>
<dbReference type="PROSITE" id="PS50305">
    <property type="entry name" value="SIRTUIN"/>
    <property type="match status" value="1"/>
</dbReference>
<dbReference type="GO" id="GO:0046872">
    <property type="term" value="F:metal ion binding"/>
    <property type="evidence" value="ECO:0007669"/>
    <property type="project" value="UniProtKB-KW"/>
</dbReference>
<dbReference type="InterPro" id="IPR026590">
    <property type="entry name" value="Ssirtuin_cat_dom"/>
</dbReference>
<sequence>MAHVPTLDLVSQSDNEVRGDPHLSTLLDAFCLKNGLVVIAGSGISTSAGIPTFRTKDGLFVQLKQTYRLKCSGEDLFSADVFKFPDRAAAFLDMIRQLYGQCKEAEPTPFHLLLQSIAREGRLLRLYTQNIDGLDTRLKELSTTVPLTATNNAWPLTIQLHGSVEFMQCEKCTSVVSLSPWAHGEDDLPNCTGDCAQDRRRHDMRIQLRPAVPGRLRPRISLYNEEPYDSQAISRVIDHDTNILSPGPVIVVGTTLKVPGACQLVRNLAKKAKANGSPVIWIAPDRPSSNLKGLFTLIVLAQADTIAAKVLARTAKTAWDIHSLLDWRQNPDDLERMQILVRWPPVGGEEYAPSYAEEDAIQEGSPELLYQFWSDRGGRTEAIIQKYPSLNGRLMFHVFKIRDQIQSRYQVQWVGYSDQEMTWESAEYMHQVAPECVLAYQEKRNI</sequence>
<feature type="binding site" evidence="5">
    <location>
        <position position="191"/>
    </location>
    <ligand>
        <name>Zn(2+)</name>
        <dbReference type="ChEBI" id="CHEBI:29105"/>
    </ligand>
</feature>
<dbReference type="GO" id="GO:0031508">
    <property type="term" value="P:pericentric heterochromatin formation"/>
    <property type="evidence" value="ECO:0007669"/>
    <property type="project" value="TreeGrafter"/>
</dbReference>
<dbReference type="InterPro" id="IPR050134">
    <property type="entry name" value="NAD-dep_sirtuin_deacylases"/>
</dbReference>
<keyword evidence="5" id="KW-0862">Zinc</keyword>
<feature type="domain" description="Deacetylase sirtuin-type" evidence="7">
    <location>
        <begin position="12"/>
        <end position="328"/>
    </location>
</feature>
<feature type="active site" description="Proton acceptor" evidence="5">
    <location>
        <position position="161"/>
    </location>
</feature>
<feature type="binding site" evidence="5">
    <location>
        <position position="172"/>
    </location>
    <ligand>
        <name>Zn(2+)</name>
        <dbReference type="ChEBI" id="CHEBI:29105"/>
    </ligand>
</feature>
<evidence type="ECO:0000259" key="7">
    <source>
        <dbReference type="PROSITE" id="PS50305"/>
    </source>
</evidence>
<gene>
    <name evidence="8" type="ORF">KHLLAP_LOCUS6109</name>
</gene>
<evidence type="ECO:0000313" key="8">
    <source>
        <dbReference type="EMBL" id="CAJ2505641.1"/>
    </source>
</evidence>
<feature type="domain" description="Chromo" evidence="6">
    <location>
        <begin position="396"/>
        <end position="446"/>
    </location>
</feature>
<dbReference type="GO" id="GO:0031934">
    <property type="term" value="C:mating-type region heterochromatin"/>
    <property type="evidence" value="ECO:0007669"/>
    <property type="project" value="TreeGrafter"/>
</dbReference>
<dbReference type="GO" id="GO:0006282">
    <property type="term" value="P:regulation of DNA repair"/>
    <property type="evidence" value="ECO:0007669"/>
    <property type="project" value="TreeGrafter"/>
</dbReference>
<evidence type="ECO:0000256" key="5">
    <source>
        <dbReference type="PROSITE-ProRule" id="PRU00236"/>
    </source>
</evidence>
<keyword evidence="3" id="KW-0808">Transferase</keyword>
<dbReference type="GO" id="GO:0000122">
    <property type="term" value="P:negative regulation of transcription by RNA polymerase II"/>
    <property type="evidence" value="ECO:0007669"/>
    <property type="project" value="TreeGrafter"/>
</dbReference>
<protein>
    <submittedName>
        <fullName evidence="8">Uu.00g130350.m01.CDS01</fullName>
    </submittedName>
</protein>
<keyword evidence="5" id="KW-0479">Metal-binding</keyword>
<organism evidence="8 9">
    <name type="scientific">Anthostomella pinea</name>
    <dbReference type="NCBI Taxonomy" id="933095"/>
    <lineage>
        <taxon>Eukaryota</taxon>
        <taxon>Fungi</taxon>
        <taxon>Dikarya</taxon>
        <taxon>Ascomycota</taxon>
        <taxon>Pezizomycotina</taxon>
        <taxon>Sordariomycetes</taxon>
        <taxon>Xylariomycetidae</taxon>
        <taxon>Xylariales</taxon>
        <taxon>Xylariaceae</taxon>
        <taxon>Anthostomella</taxon>
    </lineage>
</organism>
<dbReference type="Proteomes" id="UP001295740">
    <property type="component" value="Unassembled WGS sequence"/>
</dbReference>
<comment type="subunit">
    <text evidence="2">Component of the NuA4 histone acetyltransferase complex.</text>
</comment>
<proteinExistence type="inferred from homology"/>
<dbReference type="Gene3D" id="2.40.50.40">
    <property type="match status" value="1"/>
</dbReference>
<comment type="caution">
    <text evidence="8">The sequence shown here is derived from an EMBL/GenBank/DDBJ whole genome shotgun (WGS) entry which is preliminary data.</text>
</comment>
<evidence type="ECO:0000313" key="9">
    <source>
        <dbReference type="Proteomes" id="UP001295740"/>
    </source>
</evidence>
<reference evidence="8" key="1">
    <citation type="submission" date="2023-10" db="EMBL/GenBank/DDBJ databases">
        <authorList>
            <person name="Hackl T."/>
        </authorList>
    </citation>
    <scope>NUCLEOTIDE SEQUENCE</scope>
</reference>
<dbReference type="InterPro" id="IPR003000">
    <property type="entry name" value="Sirtuin"/>
</dbReference>
<evidence type="ECO:0000256" key="1">
    <source>
        <dbReference type="ARBA" id="ARBA00006924"/>
    </source>
</evidence>
<accession>A0AAI8YI65</accession>
<dbReference type="GO" id="GO:0017136">
    <property type="term" value="F:histone deacetylase activity, NAD-dependent"/>
    <property type="evidence" value="ECO:0007669"/>
    <property type="project" value="TreeGrafter"/>
</dbReference>
<dbReference type="GO" id="GO:1990414">
    <property type="term" value="P:replication-born double-strand break repair via sister chromatid exchange"/>
    <property type="evidence" value="ECO:0007669"/>
    <property type="project" value="TreeGrafter"/>
</dbReference>
<evidence type="ECO:0000256" key="2">
    <source>
        <dbReference type="ARBA" id="ARBA00011353"/>
    </source>
</evidence>
<feature type="binding site" evidence="5">
    <location>
        <position position="195"/>
    </location>
    <ligand>
        <name>Zn(2+)</name>
        <dbReference type="ChEBI" id="CHEBI:29105"/>
    </ligand>
</feature>
<dbReference type="InterPro" id="IPR016197">
    <property type="entry name" value="Chromo-like_dom_sf"/>
</dbReference>
<dbReference type="CDD" id="cd00296">
    <property type="entry name" value="SIR2"/>
    <property type="match status" value="1"/>
</dbReference>
<evidence type="ECO:0000259" key="6">
    <source>
        <dbReference type="PROSITE" id="PS50013"/>
    </source>
</evidence>
<dbReference type="Gene3D" id="3.30.1600.10">
    <property type="entry name" value="SIR2/SIRT2 'Small Domain"/>
    <property type="match status" value="1"/>
</dbReference>
<dbReference type="InterPro" id="IPR023780">
    <property type="entry name" value="Chromo_domain"/>
</dbReference>
<dbReference type="GO" id="GO:0005634">
    <property type="term" value="C:nucleus"/>
    <property type="evidence" value="ECO:0007669"/>
    <property type="project" value="TreeGrafter"/>
</dbReference>
<keyword evidence="4" id="KW-0520">NAD</keyword>
<dbReference type="SMART" id="SM00298">
    <property type="entry name" value="CHROMO"/>
    <property type="match status" value="1"/>
</dbReference>
<dbReference type="InterPro" id="IPR029035">
    <property type="entry name" value="DHS-like_NAD/FAD-binding_dom"/>
</dbReference>
<dbReference type="Gene3D" id="3.40.50.1220">
    <property type="entry name" value="TPP-binding domain"/>
    <property type="match status" value="1"/>
</dbReference>
<evidence type="ECO:0000256" key="4">
    <source>
        <dbReference type="ARBA" id="ARBA00023027"/>
    </source>
</evidence>
<dbReference type="SUPFAM" id="SSF54160">
    <property type="entry name" value="Chromo domain-like"/>
    <property type="match status" value="1"/>
</dbReference>
<dbReference type="GO" id="GO:0070403">
    <property type="term" value="F:NAD+ binding"/>
    <property type="evidence" value="ECO:0007669"/>
    <property type="project" value="InterPro"/>
</dbReference>
<dbReference type="InterPro" id="IPR026591">
    <property type="entry name" value="Sirtuin_cat_small_dom_sf"/>
</dbReference>
<keyword evidence="9" id="KW-1185">Reference proteome</keyword>
<dbReference type="PANTHER" id="PTHR11085">
    <property type="entry name" value="NAD-DEPENDENT PROTEIN DEACYLASE SIRTUIN-5, MITOCHONDRIAL-RELATED"/>
    <property type="match status" value="1"/>
</dbReference>
<name>A0AAI8YI65_9PEZI</name>